<proteinExistence type="predicted"/>
<evidence type="ECO:0000313" key="2">
    <source>
        <dbReference type="Proteomes" id="UP000290602"/>
    </source>
</evidence>
<evidence type="ECO:0000313" key="1">
    <source>
        <dbReference type="EMBL" id="RXI75784.1"/>
    </source>
</evidence>
<accession>A0A4Q0VG86</accession>
<reference evidence="1 2" key="1">
    <citation type="submission" date="2018-08" db="EMBL/GenBank/DDBJ databases">
        <title>Lactobacillus suantsai sp. nov., isolated from traditional fermented suan-tsai in Taiwan.</title>
        <authorList>
            <person name="Huang C.-H."/>
        </authorList>
    </citation>
    <scope>NUCLEOTIDE SEQUENCE [LARGE SCALE GENOMIC DNA]</scope>
    <source>
        <strain evidence="1 2">BCRC 12945</strain>
    </source>
</reference>
<name>A0A4Q0VG86_9LACO</name>
<sequence>MLRTDQGDVDEIRWNVLIRQAERLEPLPSREWTNWPPKAGLASQAGWYHGSRSIVPVARKLAAGAIFLMREIEECE</sequence>
<dbReference type="AlphaFoldDB" id="A0A4Q0VG86"/>
<gene>
    <name evidence="1" type="ORF">DXH47_11385</name>
</gene>
<organism evidence="1 2">
    <name type="scientific">Levilactobacillus suantsaii</name>
    <dbReference type="NCBI Taxonomy" id="2292255"/>
    <lineage>
        <taxon>Bacteria</taxon>
        <taxon>Bacillati</taxon>
        <taxon>Bacillota</taxon>
        <taxon>Bacilli</taxon>
        <taxon>Lactobacillales</taxon>
        <taxon>Lactobacillaceae</taxon>
        <taxon>Levilactobacillus</taxon>
    </lineage>
</organism>
<comment type="caution">
    <text evidence="1">The sequence shown here is derived from an EMBL/GenBank/DDBJ whole genome shotgun (WGS) entry which is preliminary data.</text>
</comment>
<protein>
    <submittedName>
        <fullName evidence="1">Uncharacterized protein</fullName>
    </submittedName>
</protein>
<keyword evidence="2" id="KW-1185">Reference proteome</keyword>
<dbReference type="Proteomes" id="UP000290602">
    <property type="component" value="Unassembled WGS sequence"/>
</dbReference>
<dbReference type="EMBL" id="QXIL01000045">
    <property type="protein sequence ID" value="RXI75784.1"/>
    <property type="molecule type" value="Genomic_DNA"/>
</dbReference>